<proteinExistence type="predicted"/>
<dbReference type="InterPro" id="IPR011991">
    <property type="entry name" value="ArsR-like_HTH"/>
</dbReference>
<dbReference type="InterPro" id="IPR000835">
    <property type="entry name" value="HTH_MarR-typ"/>
</dbReference>
<evidence type="ECO:0000313" key="5">
    <source>
        <dbReference type="EMBL" id="TPG65007.1"/>
    </source>
</evidence>
<evidence type="ECO:0000313" key="6">
    <source>
        <dbReference type="Proteomes" id="UP000317663"/>
    </source>
</evidence>
<dbReference type="OrthoDB" id="5974674at2"/>
<dbReference type="RefSeq" id="WP_140470089.1">
    <property type="nucleotide sequence ID" value="NZ_RCZD01000001.1"/>
</dbReference>
<keyword evidence="3" id="KW-0804">Transcription</keyword>
<dbReference type="GO" id="GO:0003677">
    <property type="term" value="F:DNA binding"/>
    <property type="evidence" value="ECO:0007669"/>
    <property type="project" value="UniProtKB-KW"/>
</dbReference>
<keyword evidence="2" id="KW-0238">DNA-binding</keyword>
<evidence type="ECO:0000256" key="3">
    <source>
        <dbReference type="ARBA" id="ARBA00023163"/>
    </source>
</evidence>
<dbReference type="EMBL" id="RCZD01000001">
    <property type="protein sequence ID" value="TPG65007.1"/>
    <property type="molecule type" value="Genomic_DNA"/>
</dbReference>
<evidence type="ECO:0000256" key="2">
    <source>
        <dbReference type="ARBA" id="ARBA00023125"/>
    </source>
</evidence>
<dbReference type="InterPro" id="IPR036388">
    <property type="entry name" value="WH-like_DNA-bd_sf"/>
</dbReference>
<dbReference type="Proteomes" id="UP000317663">
    <property type="component" value="Unassembled WGS sequence"/>
</dbReference>
<dbReference type="Pfam" id="PF01047">
    <property type="entry name" value="MarR"/>
    <property type="match status" value="1"/>
</dbReference>
<organism evidence="5 6">
    <name type="scientific">Ewingella americana</name>
    <dbReference type="NCBI Taxonomy" id="41202"/>
    <lineage>
        <taxon>Bacteria</taxon>
        <taxon>Pseudomonadati</taxon>
        <taxon>Pseudomonadota</taxon>
        <taxon>Gammaproteobacteria</taxon>
        <taxon>Enterobacterales</taxon>
        <taxon>Yersiniaceae</taxon>
        <taxon>Ewingella</taxon>
    </lineage>
</organism>
<accession>A0A502GRL8</accession>
<keyword evidence="1" id="KW-0805">Transcription regulation</keyword>
<dbReference type="SUPFAM" id="SSF46785">
    <property type="entry name" value="Winged helix' DNA-binding domain"/>
    <property type="match status" value="1"/>
</dbReference>
<gene>
    <name evidence="5" type="ORF">EAH77_01825</name>
</gene>
<dbReference type="Gene3D" id="1.10.10.10">
    <property type="entry name" value="Winged helix-like DNA-binding domain superfamily/Winged helix DNA-binding domain"/>
    <property type="match status" value="1"/>
</dbReference>
<reference evidence="5 6" key="1">
    <citation type="journal article" date="2019" name="Environ. Microbiol.">
        <title>Species interactions and distinct microbial communities in high Arctic permafrost affected cryosols are associated with the CH4 and CO2 gas fluxes.</title>
        <authorList>
            <person name="Altshuler I."/>
            <person name="Hamel J."/>
            <person name="Turney S."/>
            <person name="Magnuson E."/>
            <person name="Levesque R."/>
            <person name="Greer C."/>
            <person name="Whyte L.G."/>
        </authorList>
    </citation>
    <scope>NUCLEOTIDE SEQUENCE [LARGE SCALE GENOMIC DNA]</scope>
    <source>
        <strain evidence="5 6">E4</strain>
    </source>
</reference>
<dbReference type="CDD" id="cd00090">
    <property type="entry name" value="HTH_ARSR"/>
    <property type="match status" value="1"/>
</dbReference>
<dbReference type="PANTHER" id="PTHR42756:SF1">
    <property type="entry name" value="TRANSCRIPTIONAL REPRESSOR OF EMRAB OPERON"/>
    <property type="match status" value="1"/>
</dbReference>
<feature type="domain" description="HTH marR-type" evidence="4">
    <location>
        <begin position="13"/>
        <end position="149"/>
    </location>
</feature>
<evidence type="ECO:0000259" key="4">
    <source>
        <dbReference type="PROSITE" id="PS50995"/>
    </source>
</evidence>
<dbReference type="SMART" id="SM00347">
    <property type="entry name" value="HTH_MARR"/>
    <property type="match status" value="1"/>
</dbReference>
<comment type="caution">
    <text evidence="5">The sequence shown here is derived from an EMBL/GenBank/DDBJ whole genome shotgun (WGS) entry which is preliminary data.</text>
</comment>
<name>A0A502GRL8_9GAMM</name>
<dbReference type="PRINTS" id="PR00598">
    <property type="entry name" value="HTHMARR"/>
</dbReference>
<dbReference type="PROSITE" id="PS50995">
    <property type="entry name" value="HTH_MARR_2"/>
    <property type="match status" value="1"/>
</dbReference>
<dbReference type="AlphaFoldDB" id="A0A502GRL8"/>
<keyword evidence="6" id="KW-1185">Reference proteome</keyword>
<dbReference type="PANTHER" id="PTHR42756">
    <property type="entry name" value="TRANSCRIPTIONAL REGULATOR, MARR"/>
    <property type="match status" value="1"/>
</dbReference>
<evidence type="ECO:0000256" key="1">
    <source>
        <dbReference type="ARBA" id="ARBA00023015"/>
    </source>
</evidence>
<protein>
    <submittedName>
        <fullName evidence="5">MarR family transcriptional regulator</fullName>
    </submittedName>
</protein>
<dbReference type="InterPro" id="IPR036390">
    <property type="entry name" value="WH_DNA-bd_sf"/>
</dbReference>
<dbReference type="GO" id="GO:0003700">
    <property type="term" value="F:DNA-binding transcription factor activity"/>
    <property type="evidence" value="ECO:0007669"/>
    <property type="project" value="InterPro"/>
</dbReference>
<sequence length="161" mass="18344">MKKVQNTHNHSNFDDLHDTLLAIVGAFNRPQRDEIMIKDSGINLDRALFPLLVLIGRFGPMGVGELADRVGRDYTTVSRQIAKLEQTGLARRQKNVKDKRINEAVITAEGKVMTDKIDQTRALIYGSIFQNWPNDEGAELERLLKKFMTDFTTLEQNKKTD</sequence>